<evidence type="ECO:0000259" key="1">
    <source>
        <dbReference type="PROSITE" id="PS50851"/>
    </source>
</evidence>
<dbReference type="Pfam" id="PF01584">
    <property type="entry name" value="CheW"/>
    <property type="match status" value="1"/>
</dbReference>
<dbReference type="PROSITE" id="PS50851">
    <property type="entry name" value="CHEW"/>
    <property type="match status" value="1"/>
</dbReference>
<dbReference type="AlphaFoldDB" id="A0A1I4NEC0"/>
<sequence>MSKLTKVEQYVPEQALQSYLDSMLQEAAASLAEPEPVVVATAELAVETPPVAALPRHMPLASQPPAVPPAVSDAPVWREQPFEALLFDVAGLSLAVPLLELGSIHTLDSEITPLFGQPGWFLGLLSTPAGNLKVVDTARLVMPERYRPELRDNIRYVISIQGCDWALAVHAVRESIHLTQGQIKWRSQQGKRAWLAGTVIEHMCALLDVSQLSVLLDSGSRTGKGGTSALG</sequence>
<organism evidence="2 3">
    <name type="scientific">Halopseudomonas yangmingensis</name>
    <dbReference type="NCBI Taxonomy" id="1720063"/>
    <lineage>
        <taxon>Bacteria</taxon>
        <taxon>Pseudomonadati</taxon>
        <taxon>Pseudomonadota</taxon>
        <taxon>Gammaproteobacteria</taxon>
        <taxon>Pseudomonadales</taxon>
        <taxon>Pseudomonadaceae</taxon>
        <taxon>Halopseudomonas</taxon>
    </lineage>
</organism>
<dbReference type="InterPro" id="IPR002545">
    <property type="entry name" value="CheW-lke_dom"/>
</dbReference>
<dbReference type="STRING" id="1720063.SAMN05216217_101258"/>
<dbReference type="PIRSF" id="PIRSF020479">
    <property type="entry name" value="UCP020479_CheW"/>
    <property type="match status" value="1"/>
</dbReference>
<evidence type="ECO:0000313" key="2">
    <source>
        <dbReference type="EMBL" id="SFM13884.1"/>
    </source>
</evidence>
<gene>
    <name evidence="2" type="ORF">SAMN05216217_101258</name>
</gene>
<dbReference type="EMBL" id="FOUI01000001">
    <property type="protein sequence ID" value="SFM13884.1"/>
    <property type="molecule type" value="Genomic_DNA"/>
</dbReference>
<dbReference type="Proteomes" id="UP000243629">
    <property type="component" value="Unassembled WGS sequence"/>
</dbReference>
<protein>
    <submittedName>
        <fullName evidence="2">Purine-binding chemotaxis protein CheW</fullName>
    </submittedName>
</protein>
<keyword evidence="3" id="KW-1185">Reference proteome</keyword>
<name>A0A1I4NEC0_9GAMM</name>
<feature type="domain" description="CheW-like" evidence="1">
    <location>
        <begin position="81"/>
        <end position="218"/>
    </location>
</feature>
<dbReference type="InterPro" id="IPR036061">
    <property type="entry name" value="CheW-like_dom_sf"/>
</dbReference>
<evidence type="ECO:0000313" key="3">
    <source>
        <dbReference type="Proteomes" id="UP000243629"/>
    </source>
</evidence>
<dbReference type="GO" id="GO:0007165">
    <property type="term" value="P:signal transduction"/>
    <property type="evidence" value="ECO:0007669"/>
    <property type="project" value="InterPro"/>
</dbReference>
<dbReference type="SMART" id="SM00260">
    <property type="entry name" value="CheW"/>
    <property type="match status" value="1"/>
</dbReference>
<accession>A0A1I4NEC0</accession>
<dbReference type="SUPFAM" id="SSF50341">
    <property type="entry name" value="CheW-like"/>
    <property type="match status" value="1"/>
</dbReference>
<dbReference type="RefSeq" id="WP_093471582.1">
    <property type="nucleotide sequence ID" value="NZ_FOUI01000001.1"/>
</dbReference>
<dbReference type="GO" id="GO:0006935">
    <property type="term" value="P:chemotaxis"/>
    <property type="evidence" value="ECO:0007669"/>
    <property type="project" value="InterPro"/>
</dbReference>
<dbReference type="OrthoDB" id="5565759at2"/>
<proteinExistence type="predicted"/>
<reference evidence="3" key="1">
    <citation type="submission" date="2016-10" db="EMBL/GenBank/DDBJ databases">
        <authorList>
            <person name="Varghese N."/>
            <person name="Submissions S."/>
        </authorList>
    </citation>
    <scope>NUCLEOTIDE SEQUENCE [LARGE SCALE GENOMIC DNA]</scope>
    <source>
        <strain evidence="3">DSM 24213</strain>
    </source>
</reference>
<dbReference type="InterPro" id="IPR014506">
    <property type="entry name" value="UCP020479_CheW"/>
</dbReference>